<evidence type="ECO:0000313" key="6">
    <source>
        <dbReference type="Proteomes" id="UP000198863"/>
    </source>
</evidence>
<dbReference type="Pfam" id="PF03450">
    <property type="entry name" value="CO_deh_flav_C"/>
    <property type="match status" value="1"/>
</dbReference>
<dbReference type="Gene3D" id="3.30.43.10">
    <property type="entry name" value="Uridine Diphospho-n-acetylenolpyruvylglucosamine Reductase, domain 2"/>
    <property type="match status" value="1"/>
</dbReference>
<keyword evidence="2" id="KW-0274">FAD</keyword>
<dbReference type="RefSeq" id="WP_091067226.1">
    <property type="nucleotide sequence ID" value="NZ_FNCF01000006.1"/>
</dbReference>
<organism evidence="5 6">
    <name type="scientific">Klenkia brasiliensis</name>
    <dbReference type="NCBI Taxonomy" id="333142"/>
    <lineage>
        <taxon>Bacteria</taxon>
        <taxon>Bacillati</taxon>
        <taxon>Actinomycetota</taxon>
        <taxon>Actinomycetes</taxon>
        <taxon>Geodermatophilales</taxon>
        <taxon>Geodermatophilaceae</taxon>
        <taxon>Klenkia</taxon>
    </lineage>
</organism>
<dbReference type="OrthoDB" id="9793944at2"/>
<evidence type="ECO:0000256" key="2">
    <source>
        <dbReference type="ARBA" id="ARBA00022827"/>
    </source>
</evidence>
<dbReference type="PROSITE" id="PS51387">
    <property type="entry name" value="FAD_PCMH"/>
    <property type="match status" value="1"/>
</dbReference>
<dbReference type="PANTHER" id="PTHR42659">
    <property type="entry name" value="XANTHINE DEHYDROGENASE SUBUNIT C-RELATED"/>
    <property type="match status" value="1"/>
</dbReference>
<dbReference type="InterPro" id="IPR005107">
    <property type="entry name" value="CO_DH_flav_C"/>
</dbReference>
<sequence>MKPAPFGYADPTSLDEALTLLAEDGAKVLAGGQSLLPLLSMRLASPATLVDINRIPGLDSVAVSGAGVRVGALVRHADLLHHAEAARVQPLLARATANVAHPAIRNRGTTVGSIAHADPSGEMTSVLALTGGSVTVATPGGPQTVDWADFFVGPLETSVHGPAVVTEAFFPALPPRSGTAFEEVSRRKGDYAVCGAGVTVTLDEDSRVTAARAAYISVGLVPEVHDLTEAVAGRTVAEADWAAAGALARTLVDPDGDLHASADYRRLLVGVLTERTLARAAEEAASR</sequence>
<evidence type="ECO:0000256" key="3">
    <source>
        <dbReference type="ARBA" id="ARBA00023002"/>
    </source>
</evidence>
<protein>
    <submittedName>
        <fullName evidence="5">Carbon-monoxide dehydrogenase medium subunit</fullName>
    </submittedName>
</protein>
<dbReference type="SUPFAM" id="SSF55447">
    <property type="entry name" value="CO dehydrogenase flavoprotein C-terminal domain-like"/>
    <property type="match status" value="1"/>
</dbReference>
<dbReference type="Gene3D" id="3.30.390.50">
    <property type="entry name" value="CO dehydrogenase flavoprotein, C-terminal domain"/>
    <property type="match status" value="1"/>
</dbReference>
<evidence type="ECO:0000256" key="1">
    <source>
        <dbReference type="ARBA" id="ARBA00022630"/>
    </source>
</evidence>
<keyword evidence="3" id="KW-0560">Oxidoreductase</keyword>
<reference evidence="6" key="1">
    <citation type="submission" date="2016-10" db="EMBL/GenBank/DDBJ databases">
        <authorList>
            <person name="Varghese N."/>
            <person name="Submissions S."/>
        </authorList>
    </citation>
    <scope>NUCLEOTIDE SEQUENCE [LARGE SCALE GENOMIC DNA]</scope>
    <source>
        <strain evidence="6">DSM 44526</strain>
    </source>
</reference>
<keyword evidence="6" id="KW-1185">Reference proteome</keyword>
<accession>A0A1G7Y321</accession>
<feature type="domain" description="FAD-binding PCMH-type" evidence="4">
    <location>
        <begin position="1"/>
        <end position="175"/>
    </location>
</feature>
<dbReference type="InterPro" id="IPR036318">
    <property type="entry name" value="FAD-bd_PCMH-like_sf"/>
</dbReference>
<dbReference type="GO" id="GO:0016491">
    <property type="term" value="F:oxidoreductase activity"/>
    <property type="evidence" value="ECO:0007669"/>
    <property type="project" value="UniProtKB-KW"/>
</dbReference>
<keyword evidence="1" id="KW-0285">Flavoprotein</keyword>
<evidence type="ECO:0000313" key="5">
    <source>
        <dbReference type="EMBL" id="SDG90757.1"/>
    </source>
</evidence>
<gene>
    <name evidence="5" type="ORF">SAMN05660324_3900</name>
</gene>
<dbReference type="InterPro" id="IPR036683">
    <property type="entry name" value="CO_DH_flav_C_dom_sf"/>
</dbReference>
<dbReference type="InterPro" id="IPR016169">
    <property type="entry name" value="FAD-bd_PCMH_sub2"/>
</dbReference>
<dbReference type="SMART" id="SM01092">
    <property type="entry name" value="CO_deh_flav_C"/>
    <property type="match status" value="1"/>
</dbReference>
<dbReference type="EMBL" id="FNCF01000006">
    <property type="protein sequence ID" value="SDG90757.1"/>
    <property type="molecule type" value="Genomic_DNA"/>
</dbReference>
<proteinExistence type="predicted"/>
<dbReference type="Proteomes" id="UP000198863">
    <property type="component" value="Unassembled WGS sequence"/>
</dbReference>
<dbReference type="Pfam" id="PF00941">
    <property type="entry name" value="FAD_binding_5"/>
    <property type="match status" value="1"/>
</dbReference>
<dbReference type="SUPFAM" id="SSF56176">
    <property type="entry name" value="FAD-binding/transporter-associated domain-like"/>
    <property type="match status" value="1"/>
</dbReference>
<dbReference type="AlphaFoldDB" id="A0A1G7Y321"/>
<dbReference type="InterPro" id="IPR016166">
    <property type="entry name" value="FAD-bd_PCMH"/>
</dbReference>
<dbReference type="InterPro" id="IPR016167">
    <property type="entry name" value="FAD-bd_PCMH_sub1"/>
</dbReference>
<dbReference type="InterPro" id="IPR002346">
    <property type="entry name" value="Mopterin_DH_FAD-bd"/>
</dbReference>
<dbReference type="PANTHER" id="PTHR42659:SF2">
    <property type="entry name" value="XANTHINE DEHYDROGENASE SUBUNIT C-RELATED"/>
    <property type="match status" value="1"/>
</dbReference>
<dbReference type="Gene3D" id="3.30.465.10">
    <property type="match status" value="1"/>
</dbReference>
<dbReference type="GO" id="GO:0071949">
    <property type="term" value="F:FAD binding"/>
    <property type="evidence" value="ECO:0007669"/>
    <property type="project" value="InterPro"/>
</dbReference>
<evidence type="ECO:0000259" key="4">
    <source>
        <dbReference type="PROSITE" id="PS51387"/>
    </source>
</evidence>
<dbReference type="InterPro" id="IPR051312">
    <property type="entry name" value="Diverse_Substr_Oxidored"/>
</dbReference>
<name>A0A1G7Y321_9ACTN</name>